<dbReference type="Proteomes" id="UP000859505">
    <property type="component" value="Unassembled WGS sequence"/>
</dbReference>
<dbReference type="Gene3D" id="1.10.10.10">
    <property type="entry name" value="Winged helix-like DNA-binding domain superfamily/Winged helix DNA-binding domain"/>
    <property type="match status" value="1"/>
</dbReference>
<dbReference type="InterPro" id="IPR037402">
    <property type="entry name" value="YidZ_PBP2"/>
</dbReference>
<dbReference type="SUPFAM" id="SSF46785">
    <property type="entry name" value="Winged helix' DNA-binding domain"/>
    <property type="match status" value="1"/>
</dbReference>
<dbReference type="PROSITE" id="PS50931">
    <property type="entry name" value="HTH_LYSR"/>
    <property type="match status" value="1"/>
</dbReference>
<keyword evidence="3" id="KW-0238">DNA-binding</keyword>
<dbReference type="GO" id="GO:0003677">
    <property type="term" value="F:DNA binding"/>
    <property type="evidence" value="ECO:0007669"/>
    <property type="project" value="UniProtKB-KW"/>
</dbReference>
<organism evidence="6 7">
    <name type="scientific">Aeromonas hydrophila</name>
    <dbReference type="NCBI Taxonomy" id="644"/>
    <lineage>
        <taxon>Bacteria</taxon>
        <taxon>Pseudomonadati</taxon>
        <taxon>Pseudomonadota</taxon>
        <taxon>Gammaproteobacteria</taxon>
        <taxon>Aeromonadales</taxon>
        <taxon>Aeromonadaceae</taxon>
        <taxon>Aeromonas</taxon>
    </lineage>
</organism>
<feature type="domain" description="HTH lysR-type" evidence="5">
    <location>
        <begin position="7"/>
        <end position="64"/>
    </location>
</feature>
<keyword evidence="2" id="KW-0805">Transcription regulation</keyword>
<evidence type="ECO:0000256" key="1">
    <source>
        <dbReference type="ARBA" id="ARBA00009437"/>
    </source>
</evidence>
<dbReference type="PANTHER" id="PTHR30118:SF11">
    <property type="entry name" value="HTH-TYPE TRANSCRIPTIONAL REGULATOR YIDZ"/>
    <property type="match status" value="1"/>
</dbReference>
<evidence type="ECO:0000313" key="6">
    <source>
        <dbReference type="EMBL" id="HAT6342517.1"/>
    </source>
</evidence>
<dbReference type="InterPro" id="IPR005119">
    <property type="entry name" value="LysR_subst-bd"/>
</dbReference>
<dbReference type="RefSeq" id="WP_029300874.1">
    <property type="nucleotide sequence ID" value="NZ_CP016990.1"/>
</dbReference>
<reference evidence="6" key="1">
    <citation type="journal article" date="2018" name="Genome Biol.">
        <title>SKESA: strategic k-mer extension for scrupulous assemblies.</title>
        <authorList>
            <person name="Souvorov A."/>
            <person name="Agarwala R."/>
            <person name="Lipman D.J."/>
        </authorList>
    </citation>
    <scope>NUCLEOTIDE SEQUENCE</scope>
    <source>
        <strain evidence="6">OLC2673_Aeromonas</strain>
    </source>
</reference>
<proteinExistence type="inferred from homology"/>
<dbReference type="InterPro" id="IPR050389">
    <property type="entry name" value="LysR-type_TF"/>
</dbReference>
<sequence>MRPLIDLDLNLLVVFRLLLQERSVTKAAKKLNVTAPTVSKALARLRDWFDDPLFLRTQRGLEPTNLSLTLEEELKEWFQLSGNIASLCGNAIPAGAAFRLVLESPFYISFLNDLPMVIYETYRKSTIRIMNWDHHSLNDIINGDADLGFCARETHPSSLARVNRLPYYIDHEVLFEDRPMVFLRKDHPLLARTWNLDNFLAYPHVSVVWEASDAWALDSLLDDEGLSRQVPIRVSSFEQALHIAAQSDHELIAVVPSYCASYARQHHDNLISLPLPLDEALYRQLDIAFILLWHKRNNHNTKVLWLRDEIKRLYHQHIGAAGAG</sequence>
<evidence type="ECO:0000259" key="5">
    <source>
        <dbReference type="PROSITE" id="PS50931"/>
    </source>
</evidence>
<reference evidence="6" key="2">
    <citation type="submission" date="2020-01" db="EMBL/GenBank/DDBJ databases">
        <authorList>
            <consortium name="NCBI Pathogen Detection Project"/>
        </authorList>
    </citation>
    <scope>NUCLEOTIDE SEQUENCE</scope>
    <source>
        <strain evidence="6">OLC2673_Aeromonas</strain>
    </source>
</reference>
<dbReference type="GO" id="GO:0003700">
    <property type="term" value="F:DNA-binding transcription factor activity"/>
    <property type="evidence" value="ECO:0007669"/>
    <property type="project" value="InterPro"/>
</dbReference>
<accession>A0AAD3YIN2</accession>
<evidence type="ECO:0000256" key="4">
    <source>
        <dbReference type="ARBA" id="ARBA00023163"/>
    </source>
</evidence>
<evidence type="ECO:0000256" key="2">
    <source>
        <dbReference type="ARBA" id="ARBA00023015"/>
    </source>
</evidence>
<name>A0AAD3YIN2_AERHY</name>
<dbReference type="Pfam" id="PF00126">
    <property type="entry name" value="HTH_1"/>
    <property type="match status" value="1"/>
</dbReference>
<dbReference type="InterPro" id="IPR000847">
    <property type="entry name" value="LysR_HTH_N"/>
</dbReference>
<evidence type="ECO:0000256" key="3">
    <source>
        <dbReference type="ARBA" id="ARBA00023125"/>
    </source>
</evidence>
<dbReference type="AlphaFoldDB" id="A0AAD3YIN2"/>
<dbReference type="NCBIfam" id="NF007581">
    <property type="entry name" value="PRK10216.1"/>
    <property type="match status" value="1"/>
</dbReference>
<dbReference type="InterPro" id="IPR036390">
    <property type="entry name" value="WH_DNA-bd_sf"/>
</dbReference>
<comment type="similarity">
    <text evidence="1">Belongs to the LysR transcriptional regulatory family.</text>
</comment>
<protein>
    <submittedName>
        <fullName evidence="6">HTH-type transcriptional regulator YidZ</fullName>
    </submittedName>
</protein>
<dbReference type="CDD" id="cd08417">
    <property type="entry name" value="PBP2_Nitroaromatics_like"/>
    <property type="match status" value="1"/>
</dbReference>
<dbReference type="Pfam" id="PF03466">
    <property type="entry name" value="LysR_substrate"/>
    <property type="match status" value="1"/>
</dbReference>
<comment type="caution">
    <text evidence="6">The sequence shown here is derived from an EMBL/GenBank/DDBJ whole genome shotgun (WGS) entry which is preliminary data.</text>
</comment>
<dbReference type="EMBL" id="DACTUL010000001">
    <property type="protein sequence ID" value="HAT6342517.1"/>
    <property type="molecule type" value="Genomic_DNA"/>
</dbReference>
<evidence type="ECO:0000313" key="7">
    <source>
        <dbReference type="Proteomes" id="UP000859505"/>
    </source>
</evidence>
<gene>
    <name evidence="6" type="primary">yidZ</name>
    <name evidence="6" type="ORF">JAJ28_000169</name>
</gene>
<dbReference type="InterPro" id="IPR036388">
    <property type="entry name" value="WH-like_DNA-bd_sf"/>
</dbReference>
<dbReference type="SUPFAM" id="SSF53850">
    <property type="entry name" value="Periplasmic binding protein-like II"/>
    <property type="match status" value="1"/>
</dbReference>
<dbReference type="PANTHER" id="PTHR30118">
    <property type="entry name" value="HTH-TYPE TRANSCRIPTIONAL REGULATOR LEUO-RELATED"/>
    <property type="match status" value="1"/>
</dbReference>
<dbReference type="Gene3D" id="3.40.190.10">
    <property type="entry name" value="Periplasmic binding protein-like II"/>
    <property type="match status" value="2"/>
</dbReference>
<keyword evidence="4" id="KW-0804">Transcription</keyword>